<evidence type="ECO:0000313" key="1">
    <source>
        <dbReference type="EMBL" id="ACZ21177.1"/>
    </source>
</evidence>
<reference evidence="1 2" key="1">
    <citation type="journal article" date="2009" name="Stand. Genomic Sci.">
        <title>Complete genome sequence of Sanguibacter keddieii type strain (ST-74).</title>
        <authorList>
            <person name="Ivanova N."/>
            <person name="Sikorski J."/>
            <person name="Sims D."/>
            <person name="Brettin T."/>
            <person name="Detter J.C."/>
            <person name="Han C."/>
            <person name="Lapidus A."/>
            <person name="Copeland A."/>
            <person name="Glavina Del Rio T."/>
            <person name="Nolan M."/>
            <person name="Chen F."/>
            <person name="Lucas S."/>
            <person name="Tice H."/>
            <person name="Cheng J.F."/>
            <person name="Bruce D."/>
            <person name="Goodwin L."/>
            <person name="Pitluck S."/>
            <person name="Pati A."/>
            <person name="Mavromatis K."/>
            <person name="Chen A."/>
            <person name="Palaniappan K."/>
            <person name="D'haeseleer P."/>
            <person name="Chain P."/>
            <person name="Bristow J."/>
            <person name="Eisen J.A."/>
            <person name="Markowitz V."/>
            <person name="Hugenholtz P."/>
            <person name="Goker M."/>
            <person name="Pukall R."/>
            <person name="Klenk H.P."/>
            <person name="Kyrpides N.C."/>
        </authorList>
    </citation>
    <scope>NUCLEOTIDE SEQUENCE [LARGE SCALE GENOMIC DNA]</scope>
    <source>
        <strain evidence="2">ATCC 51767 / DSM 10542 / NCFB 3025 / ST-74</strain>
    </source>
</reference>
<accession>D1BE99</accession>
<evidence type="ECO:0000313" key="2">
    <source>
        <dbReference type="Proteomes" id="UP000000322"/>
    </source>
</evidence>
<dbReference type="OrthoDB" id="9815315at2"/>
<dbReference type="InterPro" id="IPR005624">
    <property type="entry name" value="PduO/GlcC-like"/>
</dbReference>
<dbReference type="HOGENOM" id="CLU_101036_2_1_11"/>
<dbReference type="Pfam" id="PF03928">
    <property type="entry name" value="HbpS-like"/>
    <property type="match status" value="1"/>
</dbReference>
<dbReference type="EMBL" id="CP001819">
    <property type="protein sequence ID" value="ACZ21177.1"/>
    <property type="molecule type" value="Genomic_DNA"/>
</dbReference>
<proteinExistence type="predicted"/>
<dbReference type="InterPro" id="IPR038084">
    <property type="entry name" value="PduO/GlcC-like_sf"/>
</dbReference>
<dbReference type="InterPro" id="IPR010371">
    <property type="entry name" value="YBR137W-like"/>
</dbReference>
<dbReference type="KEGG" id="ske:Sked_12350"/>
<dbReference type="AlphaFoldDB" id="D1BE99"/>
<dbReference type="Proteomes" id="UP000000322">
    <property type="component" value="Chromosome"/>
</dbReference>
<sequence>MSHDDARTDLLRAEQLQAEVRELDLERFGHAEAWDLGQRVVALATERDLGVTVAIWLGEQRVFQAARPGTSADNDSWMDRKCAVVRRYDDPSMAVMLRWRGHGVTQAEPRLGLDPAVHALAGGGVPLRVRGALVGVAVVSGLTDEEDHVLMVEALTAHRDAHRG</sequence>
<protein>
    <submittedName>
        <fullName evidence="1">Uncharacterized conserved protein</fullName>
    </submittedName>
</protein>
<keyword evidence="2" id="KW-1185">Reference proteome</keyword>
<organism evidence="1 2">
    <name type="scientific">Sanguibacter keddieii (strain ATCC 51767 / DSM 10542 / NCFB 3025 / ST-74)</name>
    <dbReference type="NCBI Taxonomy" id="446469"/>
    <lineage>
        <taxon>Bacteria</taxon>
        <taxon>Bacillati</taxon>
        <taxon>Actinomycetota</taxon>
        <taxon>Actinomycetes</taxon>
        <taxon>Micrococcales</taxon>
        <taxon>Sanguibacteraceae</taxon>
        <taxon>Sanguibacter</taxon>
    </lineage>
</organism>
<dbReference type="SUPFAM" id="SSF143744">
    <property type="entry name" value="GlcG-like"/>
    <property type="match status" value="1"/>
</dbReference>
<dbReference type="PANTHER" id="PTHR28255:SF1">
    <property type="entry name" value="UPF0303 PROTEIN YBR137W"/>
    <property type="match status" value="1"/>
</dbReference>
<name>D1BE99_SANKS</name>
<dbReference type="eggNOG" id="COG4702">
    <property type="taxonomic scope" value="Bacteria"/>
</dbReference>
<gene>
    <name evidence="1" type="ordered locus">Sked_12350</name>
</gene>
<dbReference type="RefSeq" id="WP_012866246.1">
    <property type="nucleotide sequence ID" value="NC_013521.1"/>
</dbReference>
<dbReference type="Gene3D" id="3.30.450.150">
    <property type="entry name" value="Haem-degrading domain"/>
    <property type="match status" value="1"/>
</dbReference>
<dbReference type="STRING" id="446469.Sked_12350"/>
<dbReference type="PANTHER" id="PTHR28255">
    <property type="match status" value="1"/>
</dbReference>